<dbReference type="Proteomes" id="UP000077355">
    <property type="component" value="Unassembled WGS sequence"/>
</dbReference>
<gene>
    <name evidence="2" type="ORF">PBAT_18595</name>
</gene>
<sequence>MEGMNVDKKKYFILMPPMLLLGIFLFYFLPANQRSYVFLAPIVLWLIYYTWIFIEIKHKKKL</sequence>
<keyword evidence="1" id="KW-0472">Membrane</keyword>
<organism evidence="2 3">
    <name type="scientific">Paenibacillus antarcticus</name>
    <dbReference type="NCBI Taxonomy" id="253703"/>
    <lineage>
        <taxon>Bacteria</taxon>
        <taxon>Bacillati</taxon>
        <taxon>Bacillota</taxon>
        <taxon>Bacilli</taxon>
        <taxon>Bacillales</taxon>
        <taxon>Paenibacillaceae</taxon>
        <taxon>Paenibacillus</taxon>
    </lineage>
</organism>
<dbReference type="AlphaFoldDB" id="A0A162K5I0"/>
<evidence type="ECO:0000313" key="3">
    <source>
        <dbReference type="Proteomes" id="UP000077355"/>
    </source>
</evidence>
<keyword evidence="1" id="KW-1133">Transmembrane helix</keyword>
<reference evidence="2 3" key="1">
    <citation type="submission" date="2016-03" db="EMBL/GenBank/DDBJ databases">
        <title>Draft genome sequence of Paenibacillus antarcticus CECT 5836.</title>
        <authorList>
            <person name="Shin S.-K."/>
            <person name="Yi H."/>
        </authorList>
    </citation>
    <scope>NUCLEOTIDE SEQUENCE [LARGE SCALE GENOMIC DNA]</scope>
    <source>
        <strain evidence="2 3">CECT 5836</strain>
    </source>
</reference>
<accession>A0A162K5I0</accession>
<protein>
    <submittedName>
        <fullName evidence="2">Uncharacterized protein</fullName>
    </submittedName>
</protein>
<proteinExistence type="predicted"/>
<keyword evidence="3" id="KW-1185">Reference proteome</keyword>
<keyword evidence="1" id="KW-0812">Transmembrane</keyword>
<feature type="transmembrane region" description="Helical" evidence="1">
    <location>
        <begin position="12"/>
        <end position="29"/>
    </location>
</feature>
<comment type="caution">
    <text evidence="2">The sequence shown here is derived from an EMBL/GenBank/DDBJ whole genome shotgun (WGS) entry which is preliminary data.</text>
</comment>
<feature type="transmembrane region" description="Helical" evidence="1">
    <location>
        <begin position="35"/>
        <end position="54"/>
    </location>
</feature>
<evidence type="ECO:0000256" key="1">
    <source>
        <dbReference type="SAM" id="Phobius"/>
    </source>
</evidence>
<dbReference type="EMBL" id="LVJI01000029">
    <property type="protein sequence ID" value="OAB43316.1"/>
    <property type="molecule type" value="Genomic_DNA"/>
</dbReference>
<evidence type="ECO:0000313" key="2">
    <source>
        <dbReference type="EMBL" id="OAB43316.1"/>
    </source>
</evidence>
<name>A0A162K5I0_9BACL</name>